<evidence type="ECO:0000313" key="8">
    <source>
        <dbReference type="EMBL" id="TDL94281.1"/>
    </source>
</evidence>
<keyword evidence="9" id="KW-1185">Reference proteome</keyword>
<comment type="caution">
    <text evidence="8">The sequence shown here is derived from an EMBL/GenBank/DDBJ whole genome shotgun (WGS) entry which is preliminary data.</text>
</comment>
<evidence type="ECO:0000313" key="9">
    <source>
        <dbReference type="Proteomes" id="UP000295310"/>
    </source>
</evidence>
<feature type="transmembrane region" description="Helical" evidence="6">
    <location>
        <begin position="370"/>
        <end position="389"/>
    </location>
</feature>
<evidence type="ECO:0000256" key="5">
    <source>
        <dbReference type="SAM" id="Coils"/>
    </source>
</evidence>
<dbReference type="OrthoDB" id="2406134at2"/>
<feature type="transmembrane region" description="Helical" evidence="6">
    <location>
        <begin position="424"/>
        <end position="446"/>
    </location>
</feature>
<name>A0A4R6BBC8_9STAP</name>
<gene>
    <name evidence="8" type="ORF">ERX27_09220</name>
</gene>
<dbReference type="Proteomes" id="UP000295310">
    <property type="component" value="Unassembled WGS sequence"/>
</dbReference>
<dbReference type="EMBL" id="SCWA01000018">
    <property type="protein sequence ID" value="TDL94281.1"/>
    <property type="molecule type" value="Genomic_DNA"/>
</dbReference>
<feature type="coiled-coil region" evidence="5">
    <location>
        <begin position="121"/>
        <end position="150"/>
    </location>
</feature>
<evidence type="ECO:0000259" key="7">
    <source>
        <dbReference type="Pfam" id="PF12698"/>
    </source>
</evidence>
<proteinExistence type="predicted"/>
<feature type="transmembrane region" description="Helical" evidence="6">
    <location>
        <begin position="310"/>
        <end position="335"/>
    </location>
</feature>
<evidence type="ECO:0000256" key="4">
    <source>
        <dbReference type="ARBA" id="ARBA00023136"/>
    </source>
</evidence>
<comment type="subcellular location">
    <subcellularLocation>
        <location evidence="1">Membrane</location>
        <topology evidence="1">Multi-pass membrane protein</topology>
    </subcellularLocation>
</comment>
<reference evidence="8 9" key="1">
    <citation type="submission" date="2019-01" db="EMBL/GenBank/DDBJ databases">
        <title>Draft genome sequences of the type strains of six Macrococcus species.</title>
        <authorList>
            <person name="Mazhar S."/>
            <person name="Altermann E."/>
            <person name="Hill C."/>
            <person name="Mcauliffe O."/>
        </authorList>
    </citation>
    <scope>NUCLEOTIDE SEQUENCE [LARGE SCALE GENOMIC DNA]</scope>
    <source>
        <strain evidence="8 9">CCM4811</strain>
    </source>
</reference>
<dbReference type="PANTHER" id="PTHR43077">
    <property type="entry name" value="TRANSPORT PERMEASE YVFS-RELATED"/>
    <property type="match status" value="1"/>
</dbReference>
<evidence type="ECO:0000256" key="3">
    <source>
        <dbReference type="ARBA" id="ARBA00022989"/>
    </source>
</evidence>
<dbReference type="InterPro" id="IPR013525">
    <property type="entry name" value="ABC2_TM"/>
</dbReference>
<feature type="transmembrane region" description="Helical" evidence="6">
    <location>
        <begin position="341"/>
        <end position="363"/>
    </location>
</feature>
<dbReference type="GO" id="GO:0016020">
    <property type="term" value="C:membrane"/>
    <property type="evidence" value="ECO:0007669"/>
    <property type="project" value="UniProtKB-SubCell"/>
</dbReference>
<feature type="domain" description="ABC-2 type transporter transmembrane" evidence="7">
    <location>
        <begin position="21"/>
        <end position="438"/>
    </location>
</feature>
<evidence type="ECO:0000256" key="6">
    <source>
        <dbReference type="SAM" id="Phobius"/>
    </source>
</evidence>
<protein>
    <submittedName>
        <fullName evidence="8">DUF3533 domain-containing protein</fullName>
    </submittedName>
</protein>
<dbReference type="GO" id="GO:0140359">
    <property type="term" value="F:ABC-type transporter activity"/>
    <property type="evidence" value="ECO:0007669"/>
    <property type="project" value="InterPro"/>
</dbReference>
<dbReference type="AlphaFoldDB" id="A0A4R6BBC8"/>
<keyword evidence="2 6" id="KW-0812">Transmembrane</keyword>
<feature type="transmembrane region" description="Helical" evidence="6">
    <location>
        <begin position="266"/>
        <end position="290"/>
    </location>
</feature>
<sequence>MFNKEDNMKILKNKLYYIPLIVGTLLICIMSTAFYPAFNPKPKELPIAIVNMDEGLETQGKDMNIGDTFTDKIRNNKDLNETVDFINVKDKDALQKGFDNNEYYSAIVIPPHFTENATSAMRSEIQTAKKAEAKAKAENAQADLQAKVASGAIPPQQAQKIVQDMQKKMKDMQKENANLLKPIAVKKGQLEVIINQGASSQAAAISDKMLSGMDDSINKIISQQAVAQLDKNNIKVVASDMDAIMNPVTVKHTTLNQIKDHQGNGMAGMLLFTPIWMGSLVTGVLLFFAFRTSGLVTQGERLKATFMQAIMAAIAAIVSSILGVWFITQVLGFYMPDITQTTMFIAISMFGFIMLILGVMAWLGMKAIPIFVLLLFFSMQMLTLPKQMLNEFYQKYVLTWNPFGFYADGLRELIYLHKDLTLNIPVLVMVGIACFGFASSLLAAALRKHSTKRAEVPT</sequence>
<feature type="transmembrane region" description="Helical" evidence="6">
    <location>
        <begin position="15"/>
        <end position="38"/>
    </location>
</feature>
<keyword evidence="5" id="KW-0175">Coiled coil</keyword>
<keyword evidence="3 6" id="KW-1133">Transmembrane helix</keyword>
<dbReference type="PANTHER" id="PTHR43077:SF5">
    <property type="entry name" value="PHAGE INFECTION PROTEIN"/>
    <property type="match status" value="1"/>
</dbReference>
<evidence type="ECO:0000256" key="1">
    <source>
        <dbReference type="ARBA" id="ARBA00004141"/>
    </source>
</evidence>
<keyword evidence="4 6" id="KW-0472">Membrane</keyword>
<dbReference type="Pfam" id="PF12698">
    <property type="entry name" value="ABC2_membrane_3"/>
    <property type="match status" value="1"/>
</dbReference>
<accession>A0A4R6BBC8</accession>
<evidence type="ECO:0000256" key="2">
    <source>
        <dbReference type="ARBA" id="ARBA00022692"/>
    </source>
</evidence>
<dbReference type="Gene3D" id="3.40.1710.10">
    <property type="entry name" value="abc type-2 transporter like domain"/>
    <property type="match status" value="1"/>
</dbReference>
<organism evidence="8 9">
    <name type="scientific">Macrococcus brunensis</name>
    <dbReference type="NCBI Taxonomy" id="198483"/>
    <lineage>
        <taxon>Bacteria</taxon>
        <taxon>Bacillati</taxon>
        <taxon>Bacillota</taxon>
        <taxon>Bacilli</taxon>
        <taxon>Bacillales</taxon>
        <taxon>Staphylococcaceae</taxon>
        <taxon>Macrococcus</taxon>
    </lineage>
</organism>
<dbReference type="InterPro" id="IPR051328">
    <property type="entry name" value="T7SS_ABC-Transporter"/>
</dbReference>